<gene>
    <name evidence="1" type="ORF">NQT62_01640</name>
</gene>
<dbReference type="Proteomes" id="UP001204142">
    <property type="component" value="Unassembled WGS sequence"/>
</dbReference>
<dbReference type="RefSeq" id="WP_256762811.1">
    <property type="nucleotide sequence ID" value="NZ_JANIGO010000001.1"/>
</dbReference>
<proteinExistence type="predicted"/>
<evidence type="ECO:0000313" key="2">
    <source>
        <dbReference type="Proteomes" id="UP001204142"/>
    </source>
</evidence>
<keyword evidence="2" id="KW-1185">Reference proteome</keyword>
<reference evidence="1 2" key="1">
    <citation type="submission" date="2022-07" db="EMBL/GenBank/DDBJ databases">
        <authorList>
            <person name="Xamxidin M."/>
            <person name="Wu M."/>
        </authorList>
    </citation>
    <scope>NUCLEOTIDE SEQUENCE [LARGE SCALE GENOMIC DNA]</scope>
    <source>
        <strain evidence="1 2">NBRC 111650</strain>
    </source>
</reference>
<accession>A0ABT1WC96</accession>
<organism evidence="1 2">
    <name type="scientific">Limnobacter humi</name>
    <dbReference type="NCBI Taxonomy" id="1778671"/>
    <lineage>
        <taxon>Bacteria</taxon>
        <taxon>Pseudomonadati</taxon>
        <taxon>Pseudomonadota</taxon>
        <taxon>Betaproteobacteria</taxon>
        <taxon>Burkholderiales</taxon>
        <taxon>Burkholderiaceae</taxon>
        <taxon>Limnobacter</taxon>
    </lineage>
</organism>
<dbReference type="EMBL" id="JANIGO010000001">
    <property type="protein sequence ID" value="MCQ8895138.1"/>
    <property type="molecule type" value="Genomic_DNA"/>
</dbReference>
<sequence>MSELAQPCVGLAFGPSVVEAMDARHTITMLKAQYPQAGLVLLSSPGNKAWFELDTRVDAYIPLQGLQPRRPGQSRLGHWWASRAQLRKLQTLPLTVFCLQPSPVPSRSAAFLNALARRMGHVPLLRAGLEPQGGHTATPLLDAGAQALAQASRHYRTVDPTLRRRVVVLGMADDAPHLLQSRWQGSQTGAAPATHCTGIVLVEPGRSVGLLAQRLCRSLPGAVLALDWSSTLGMLAYADEVKAWSPDVTRICREMGRENRLLLA</sequence>
<name>A0ABT1WC96_9BURK</name>
<protein>
    <submittedName>
        <fullName evidence="1">Uncharacterized protein</fullName>
    </submittedName>
</protein>
<dbReference type="Gene3D" id="3.40.50.2000">
    <property type="entry name" value="Glycogen Phosphorylase B"/>
    <property type="match status" value="1"/>
</dbReference>
<comment type="caution">
    <text evidence="1">The sequence shown here is derived from an EMBL/GenBank/DDBJ whole genome shotgun (WGS) entry which is preliminary data.</text>
</comment>
<evidence type="ECO:0000313" key="1">
    <source>
        <dbReference type="EMBL" id="MCQ8895138.1"/>
    </source>
</evidence>